<dbReference type="RefSeq" id="WP_344972300.1">
    <property type="nucleotide sequence ID" value="NZ_BAABDD010000013.1"/>
</dbReference>
<comment type="caution">
    <text evidence="1">The sequence shown here is derived from an EMBL/GenBank/DDBJ whole genome shotgun (WGS) entry which is preliminary data.</text>
</comment>
<evidence type="ECO:0000313" key="1">
    <source>
        <dbReference type="EMBL" id="GAA3749255.1"/>
    </source>
</evidence>
<organism evidence="1 2">
    <name type="scientific">Salinactinospora qingdaonensis</name>
    <dbReference type="NCBI Taxonomy" id="702744"/>
    <lineage>
        <taxon>Bacteria</taxon>
        <taxon>Bacillati</taxon>
        <taxon>Actinomycetota</taxon>
        <taxon>Actinomycetes</taxon>
        <taxon>Streptosporangiales</taxon>
        <taxon>Nocardiopsidaceae</taxon>
        <taxon>Salinactinospora</taxon>
    </lineage>
</organism>
<name>A0ABP7G0Y2_9ACTN</name>
<protein>
    <submittedName>
        <fullName evidence="1">Uncharacterized protein</fullName>
    </submittedName>
</protein>
<reference evidence="2" key="1">
    <citation type="journal article" date="2019" name="Int. J. Syst. Evol. Microbiol.">
        <title>The Global Catalogue of Microorganisms (GCM) 10K type strain sequencing project: providing services to taxonomists for standard genome sequencing and annotation.</title>
        <authorList>
            <consortium name="The Broad Institute Genomics Platform"/>
            <consortium name="The Broad Institute Genome Sequencing Center for Infectious Disease"/>
            <person name="Wu L."/>
            <person name="Ma J."/>
        </authorList>
    </citation>
    <scope>NUCLEOTIDE SEQUENCE [LARGE SCALE GENOMIC DNA]</scope>
    <source>
        <strain evidence="2">JCM 17137</strain>
    </source>
</reference>
<dbReference type="Proteomes" id="UP001500908">
    <property type="component" value="Unassembled WGS sequence"/>
</dbReference>
<gene>
    <name evidence="1" type="ORF">GCM10022402_30590</name>
</gene>
<sequence>MATLYVLDVPEFSVLLEAAQQTGLQLSRKGDYVAVTSEEASLVLRRSRIEARDAVWFAALTGGFNGTVARFDAEELRLEN</sequence>
<proteinExistence type="predicted"/>
<accession>A0ABP7G0Y2</accession>
<keyword evidence="2" id="KW-1185">Reference proteome</keyword>
<dbReference type="EMBL" id="BAABDD010000013">
    <property type="protein sequence ID" value="GAA3749255.1"/>
    <property type="molecule type" value="Genomic_DNA"/>
</dbReference>
<evidence type="ECO:0000313" key="2">
    <source>
        <dbReference type="Proteomes" id="UP001500908"/>
    </source>
</evidence>